<organism evidence="3 4">
    <name type="scientific">Sphingobacterium wenxiniae</name>
    <dbReference type="NCBI Taxonomy" id="683125"/>
    <lineage>
        <taxon>Bacteria</taxon>
        <taxon>Pseudomonadati</taxon>
        <taxon>Bacteroidota</taxon>
        <taxon>Sphingobacteriia</taxon>
        <taxon>Sphingobacteriales</taxon>
        <taxon>Sphingobacteriaceae</taxon>
        <taxon>Sphingobacterium</taxon>
    </lineage>
</organism>
<dbReference type="PANTHER" id="PTHR43569">
    <property type="entry name" value="AMIDOHYDROLASE"/>
    <property type="match status" value="1"/>
</dbReference>
<keyword evidence="4" id="KW-1185">Reference proteome</keyword>
<gene>
    <name evidence="3" type="ORF">SAMN05660206_101366</name>
</gene>
<feature type="domain" description="Amidohydrolase-related" evidence="2">
    <location>
        <begin position="3"/>
        <end position="274"/>
    </location>
</feature>
<dbReference type="PANTHER" id="PTHR43569:SF2">
    <property type="entry name" value="AMIDOHYDROLASE-RELATED DOMAIN-CONTAINING PROTEIN"/>
    <property type="match status" value="1"/>
</dbReference>
<sequence>MGIDAHQHFWIFDPVRDAWINDDMLAIRHNFMPTDLAPLLKTNALDGVIAVQADQSHQETQFLLDLSTMYAMIKGIVGWVDLQSEQIAEHLQHFSQYPLIKGFRHIVEGEEDADFLMRPSFQRGLKLLTSYGYTYDLLIRPRHYQATLACVAENPNQKFVLDHMAKPSIRTGEYDEWAAFIEKLAAYPNVWCKISGLMTEADWKAWKIEDFTRYIHHAIACFGKDRIMFGSDWPVCLLAGSYEDGIHIVKSLTMDFSTAEKEALWGGNAVEFYNIR</sequence>
<dbReference type="SUPFAM" id="SSF51556">
    <property type="entry name" value="Metallo-dependent hydrolases"/>
    <property type="match status" value="1"/>
</dbReference>
<dbReference type="STRING" id="683125.SAMN05660206_101366"/>
<evidence type="ECO:0000313" key="4">
    <source>
        <dbReference type="Proteomes" id="UP000198785"/>
    </source>
</evidence>
<dbReference type="OrthoDB" id="5450317at2"/>
<evidence type="ECO:0000256" key="1">
    <source>
        <dbReference type="ARBA" id="ARBA00038310"/>
    </source>
</evidence>
<dbReference type="InterPro" id="IPR032466">
    <property type="entry name" value="Metal_Hydrolase"/>
</dbReference>
<dbReference type="GO" id="GO:0016787">
    <property type="term" value="F:hydrolase activity"/>
    <property type="evidence" value="ECO:0007669"/>
    <property type="project" value="InterPro"/>
</dbReference>
<accession>A0A1I6PAK1</accession>
<evidence type="ECO:0000313" key="3">
    <source>
        <dbReference type="EMBL" id="SFS37227.1"/>
    </source>
</evidence>
<dbReference type="EMBL" id="FOZZ01000001">
    <property type="protein sequence ID" value="SFS37227.1"/>
    <property type="molecule type" value="Genomic_DNA"/>
</dbReference>
<reference evidence="3 4" key="1">
    <citation type="submission" date="2016-10" db="EMBL/GenBank/DDBJ databases">
        <authorList>
            <person name="de Groot N.N."/>
        </authorList>
    </citation>
    <scope>NUCLEOTIDE SEQUENCE [LARGE SCALE GENOMIC DNA]</scope>
    <source>
        <strain evidence="3 4">DSM 22789</strain>
    </source>
</reference>
<dbReference type="RefSeq" id="WP_093363433.1">
    <property type="nucleotide sequence ID" value="NZ_FOZZ01000001.1"/>
</dbReference>
<dbReference type="AlphaFoldDB" id="A0A1I6PAK1"/>
<dbReference type="Pfam" id="PF04909">
    <property type="entry name" value="Amidohydro_2"/>
    <property type="match status" value="1"/>
</dbReference>
<name>A0A1I6PAK1_9SPHI</name>
<dbReference type="InterPro" id="IPR052350">
    <property type="entry name" value="Metallo-dep_Lactonases"/>
</dbReference>
<dbReference type="Proteomes" id="UP000198785">
    <property type="component" value="Unassembled WGS sequence"/>
</dbReference>
<comment type="similarity">
    <text evidence="1">Belongs to the metallo-dependent hydrolases superfamily.</text>
</comment>
<dbReference type="InterPro" id="IPR006680">
    <property type="entry name" value="Amidohydro-rel"/>
</dbReference>
<evidence type="ECO:0000259" key="2">
    <source>
        <dbReference type="Pfam" id="PF04909"/>
    </source>
</evidence>
<proteinExistence type="inferred from homology"/>
<dbReference type="Gene3D" id="3.20.20.140">
    <property type="entry name" value="Metal-dependent hydrolases"/>
    <property type="match status" value="1"/>
</dbReference>
<protein>
    <submittedName>
        <fullName evidence="3">L-fuconolactonase</fullName>
    </submittedName>
</protein>